<keyword evidence="1" id="KW-0489">Methyltransferase</keyword>
<dbReference type="SUPFAM" id="SSF82199">
    <property type="entry name" value="SET domain"/>
    <property type="match status" value="1"/>
</dbReference>
<dbReference type="AlphaFoldDB" id="A0A8S9TZP8"/>
<evidence type="ECO:0000259" key="4">
    <source>
        <dbReference type="PROSITE" id="PS50280"/>
    </source>
</evidence>
<sequence length="268" mass="30040">MITSRLMMPPICDLKRNNVRRKVHVAAPSSLSRLHCKISRKLPYSFLRGKKHKSRTSTMFTRNISLASRSLGTISRRHFAAATTATSAKRVKINGHGHEAQESGKLSYVPEGSDGRFFIEQLDEHWRSAVAGQTFKKDDVIGSAPGTVYPTPTRFTVQITPDKHMDFVGGLEFVNHSCNPNTRIDMSESEAKVSFIAIKPIKEGEHLTFDYSTSEWDMNEKFDCRCGASTCSGHIGGAKYLNNDEVNARLPYFTSSVLRQLLNRKLTN</sequence>
<dbReference type="InterPro" id="IPR053201">
    <property type="entry name" value="Flavunoidine_N-MTase"/>
</dbReference>
<dbReference type="OMA" id="WDMDEKF"/>
<comment type="caution">
    <text evidence="6">The sequence shown here is derived from an EMBL/GenBank/DDBJ whole genome shotgun (WGS) entry which is preliminary data.</text>
</comment>
<feature type="domain" description="Post-SET" evidence="5">
    <location>
        <begin position="220"/>
        <end position="236"/>
    </location>
</feature>
<evidence type="ECO:0000259" key="5">
    <source>
        <dbReference type="PROSITE" id="PS50868"/>
    </source>
</evidence>
<dbReference type="Gene3D" id="2.170.270.10">
    <property type="entry name" value="SET domain"/>
    <property type="match status" value="1"/>
</dbReference>
<dbReference type="Proteomes" id="UP000704712">
    <property type="component" value="Unassembled WGS sequence"/>
</dbReference>
<dbReference type="PROSITE" id="PS50868">
    <property type="entry name" value="POST_SET"/>
    <property type="match status" value="1"/>
</dbReference>
<proteinExistence type="predicted"/>
<keyword evidence="3" id="KW-0949">S-adenosyl-L-methionine</keyword>
<gene>
    <name evidence="6" type="ORF">GN958_ATG17197</name>
</gene>
<protein>
    <submittedName>
        <fullName evidence="6">SET domain-containing protein</fullName>
    </submittedName>
</protein>
<dbReference type="GO" id="GO:0032259">
    <property type="term" value="P:methylation"/>
    <property type="evidence" value="ECO:0007669"/>
    <property type="project" value="UniProtKB-KW"/>
</dbReference>
<dbReference type="Pfam" id="PF00856">
    <property type="entry name" value="SET"/>
    <property type="match status" value="1"/>
</dbReference>
<evidence type="ECO:0000256" key="2">
    <source>
        <dbReference type="ARBA" id="ARBA00022679"/>
    </source>
</evidence>
<evidence type="ECO:0000256" key="3">
    <source>
        <dbReference type="ARBA" id="ARBA00022691"/>
    </source>
</evidence>
<evidence type="ECO:0000313" key="7">
    <source>
        <dbReference type="Proteomes" id="UP000704712"/>
    </source>
</evidence>
<organism evidence="6 7">
    <name type="scientific">Phytophthora infestans</name>
    <name type="common">Potato late blight agent</name>
    <name type="synonym">Botrytis infestans</name>
    <dbReference type="NCBI Taxonomy" id="4787"/>
    <lineage>
        <taxon>Eukaryota</taxon>
        <taxon>Sar</taxon>
        <taxon>Stramenopiles</taxon>
        <taxon>Oomycota</taxon>
        <taxon>Peronosporomycetes</taxon>
        <taxon>Peronosporales</taxon>
        <taxon>Peronosporaceae</taxon>
        <taxon>Phytophthora</taxon>
    </lineage>
</organism>
<dbReference type="InterPro" id="IPR046341">
    <property type="entry name" value="SET_dom_sf"/>
</dbReference>
<feature type="domain" description="SET" evidence="4">
    <location>
        <begin position="102"/>
        <end position="212"/>
    </location>
</feature>
<dbReference type="PANTHER" id="PTHR12350">
    <property type="entry name" value="HISTONE-LYSINE N-METHYLTRANSFERASE-RELATED"/>
    <property type="match status" value="1"/>
</dbReference>
<reference evidence="6" key="1">
    <citation type="submission" date="2020-03" db="EMBL/GenBank/DDBJ databases">
        <title>Hybrid Assembly of Korean Phytophthora infestans isolates.</title>
        <authorList>
            <person name="Prokchorchik M."/>
            <person name="Lee Y."/>
            <person name="Seo J."/>
            <person name="Cho J.-H."/>
            <person name="Park Y.-E."/>
            <person name="Jang D.-C."/>
            <person name="Im J.-S."/>
            <person name="Choi J.-G."/>
            <person name="Park H.-J."/>
            <person name="Lee G.-B."/>
            <person name="Lee Y.-G."/>
            <person name="Hong S.-Y."/>
            <person name="Cho K."/>
            <person name="Sohn K.H."/>
        </authorList>
    </citation>
    <scope>NUCLEOTIDE SEQUENCE</scope>
    <source>
        <strain evidence="6">KR_2_A2</strain>
    </source>
</reference>
<accession>A0A8S9TZP8</accession>
<dbReference type="InterPro" id="IPR001214">
    <property type="entry name" value="SET_dom"/>
</dbReference>
<name>A0A8S9TZP8_PHYIN</name>
<dbReference type="PANTHER" id="PTHR12350:SF19">
    <property type="entry name" value="SET DOMAIN-CONTAINING PROTEIN"/>
    <property type="match status" value="1"/>
</dbReference>
<dbReference type="GO" id="GO:0008168">
    <property type="term" value="F:methyltransferase activity"/>
    <property type="evidence" value="ECO:0007669"/>
    <property type="project" value="UniProtKB-KW"/>
</dbReference>
<dbReference type="EMBL" id="JAACNO010002359">
    <property type="protein sequence ID" value="KAF4133860.1"/>
    <property type="molecule type" value="Genomic_DNA"/>
</dbReference>
<evidence type="ECO:0000313" key="6">
    <source>
        <dbReference type="EMBL" id="KAF4133860.1"/>
    </source>
</evidence>
<dbReference type="PROSITE" id="PS50280">
    <property type="entry name" value="SET"/>
    <property type="match status" value="1"/>
</dbReference>
<keyword evidence="2" id="KW-0808">Transferase</keyword>
<evidence type="ECO:0000256" key="1">
    <source>
        <dbReference type="ARBA" id="ARBA00022603"/>
    </source>
</evidence>
<dbReference type="InterPro" id="IPR003616">
    <property type="entry name" value="Post-SET_dom"/>
</dbReference>